<sequence length="1857" mass="212840">MFQIEGGYLDDGKGLNNWDVFTHIQGNIENNDNGDVADDHYHKFLIDIEIMNSLGVNAYRFSISWARILPKGRFGEVNPSGIRFYNNLIDNLLLKGIEPFVTIHHHDLPQELEDRYGSWLSPQIQEDFVYFAKICFENFGERVKYWTTLNEPNLFTEMAYIRGWYPPAHCSVPFGNCTAGNSDTEPLFALHNMLLSHAKAVKLYRQTFQEKQGGCIGIVSHSFMYEPLRDEESDREAVRRIMAFKVGWMLDPVVYGDYPQEMRQYLGNNLPSFTEEETKCIKGSIDFIGINHYGTLYAKDCLHSACSCTQFPCISGGGRAIQGFTYTTGERNGVPIGEPTGNSRFFVVPKGLEKLIDYIKEKYNNIPMYVTENGGYLDDGKGLNNWDVFSHIPGKLKNNDNGDVADDHYHRFLEDIEIMNSLGVNAYRFSISWARILPKGRFGEVNPSGIRFYNNLIDNLLLRGRFFFFSFFFSGIEPFVTIFHMDLPQELEDRYGSWLSPLIQEDFVYFAKICFENFGERVKYWTTLNEPNVVAELGYMKGLFPPGHCSLPFGNCSAGNSDTETLIAHHNMLLSHAKAVNLYRKTLQEKQGGCIGIVVSSFMYEPMRDEESDREAVRRILAFKVGWMLDPLVYGDYPQVMRQYLGNNLPSFTEEEIKYIKGSIDFIGINHFGTLYAKDCLHSACSCTKFPCVSGGDHAIEGFMYVTGERNGVPIGELTGCPISFVVPKGYSSPPQQKKESLHYLLHDDKRINYHKNYLAALGRAIRKGADVRGYFVWSFMDSLEWINGFSVSYGLYYVDRQTLERIPKLSALWFLIFLALFKLCSCHLPAKISNENEEEEDVKRSHFPDGFFFGTATSSYQVEGAYLDDGKGLNNWDVFSHIPGKVTNNDNGDVADDHYHRFLEDIEIINSLGVNAYRFSISWARILPKGRFGEVNPSGIRFYNNLIDNLLLRGIEPFVTIYHHELPQELEDRYGSCLSPLIQEDLVYFAKICFENFGDRVKYWITINQPNIVAEMGYMRGWFPPGHCSLPFGNCSAGNSDTEPLIALHNMLLSHAKVVNLYRKTFQEKQGGCIGIVAHAFMYEPLRDEEADREAVRRVLAYTLAWMFDPLVYGDYPQEMRQYLGNNLPSFTEEETKYIKGSIDFIGINHYGSLYAKDCLNSACSCTQFPCISGGDRAIEGFTYTTGKRNGIPIGELTGNSMFFVVPKGMEKLIDYIKERYNNIPMYVTENGYSPPQKNDSLLDLLHDVKRINYHKKYLAALAIATRKGADVRGYFMWSLMDNFEWNEGFSVKYGLYYVDRQTLERIPKLSAAWFLLFHAMFQLCSYHLSAKISNENEEEEDVKRSQFPHGFLFGTSTSSYQIEGGYLDDGKDLNNWDVFSHIPGNIENNDNGDVANDHYHRFLEDIEIMNSLGVNAYRFSISWARILPKGRFGEVNPSGIRFYNNLIDNLLLRGIDPFVTIYHHELPQELEDRYGSWLSPLIQEDFVHFAKTCFENFGERVKYWTTLNEPNLYTEMAYIRGQYPPARCSPPFGNCSVGNSDTEPLIVLHNMLLSHAKAVKLYRQSFQEKQGGCIGIVAAARMYEPLRNESELDQVAVRRKLAFKLGWMLDPLVYGDYPRQMHEYLGNNLQSFTEEETKYIKGSVDFIGINHYSTLYAKDCLHSVCSCTQLLCSSGGDRAIEGFTSTTGERNGIPIGEPTGMSGIFVVPKGMEKIINYIKERYDNIPVYVTENGYSSPRQKNEQLQHLLHDVERIKYHKNYLAALVRAIKKGADVRGYFAWSLTDNLEWTEGFSVRYGLYHVDRRMLQRIPKLSATWYKNFLNNDEDQQLNISSSKKNVQVHIVTTRSEYYKRVEM</sequence>
<dbReference type="SUPFAM" id="SSF51445">
    <property type="entry name" value="(Trans)glycosidases"/>
    <property type="match status" value="4"/>
</dbReference>
<dbReference type="GO" id="GO:0047782">
    <property type="term" value="F:coniferin beta-glucosidase activity"/>
    <property type="evidence" value="ECO:0007669"/>
    <property type="project" value="UniProtKB-ARBA"/>
</dbReference>
<dbReference type="PANTHER" id="PTHR10353">
    <property type="entry name" value="GLYCOSYL HYDROLASE"/>
    <property type="match status" value="1"/>
</dbReference>
<evidence type="ECO:0000313" key="5">
    <source>
        <dbReference type="Proteomes" id="UP000323000"/>
    </source>
</evidence>
<dbReference type="Proteomes" id="UP000323000">
    <property type="component" value="Chromosome 3"/>
</dbReference>
<dbReference type="FunFam" id="3.20.20.80:FF:000020">
    <property type="entry name" value="Beta-glucosidase 12"/>
    <property type="match status" value="3"/>
</dbReference>
<evidence type="ECO:0000256" key="3">
    <source>
        <dbReference type="ARBA" id="ARBA00023295"/>
    </source>
</evidence>
<dbReference type="EMBL" id="VAHF01000003">
    <property type="protein sequence ID" value="TXG67079.1"/>
    <property type="molecule type" value="Genomic_DNA"/>
</dbReference>
<evidence type="ECO:0000313" key="4">
    <source>
        <dbReference type="EMBL" id="TXG67079.1"/>
    </source>
</evidence>
<comment type="similarity">
    <text evidence="1">Belongs to the glycosyl hydrolase 1 family.</text>
</comment>
<accession>A0A5C7IDS2</accession>
<dbReference type="OrthoDB" id="65569at2759"/>
<dbReference type="InterPro" id="IPR017853">
    <property type="entry name" value="GH"/>
</dbReference>
<dbReference type="GO" id="GO:0005975">
    <property type="term" value="P:carbohydrate metabolic process"/>
    <property type="evidence" value="ECO:0007669"/>
    <property type="project" value="InterPro"/>
</dbReference>
<evidence type="ECO:0008006" key="6">
    <source>
        <dbReference type="Google" id="ProtNLM"/>
    </source>
</evidence>
<dbReference type="FunFam" id="3.20.20.80:FF:000041">
    <property type="entry name" value="Beta-glucosidase 7"/>
    <property type="match status" value="1"/>
</dbReference>
<keyword evidence="2" id="KW-0378">Hydrolase</keyword>
<keyword evidence="3" id="KW-0326">Glycosidase</keyword>
<organism evidence="4 5">
    <name type="scientific">Acer yangbiense</name>
    <dbReference type="NCBI Taxonomy" id="1000413"/>
    <lineage>
        <taxon>Eukaryota</taxon>
        <taxon>Viridiplantae</taxon>
        <taxon>Streptophyta</taxon>
        <taxon>Embryophyta</taxon>
        <taxon>Tracheophyta</taxon>
        <taxon>Spermatophyta</taxon>
        <taxon>Magnoliopsida</taxon>
        <taxon>eudicotyledons</taxon>
        <taxon>Gunneridae</taxon>
        <taxon>Pentapetalae</taxon>
        <taxon>rosids</taxon>
        <taxon>malvids</taxon>
        <taxon>Sapindales</taxon>
        <taxon>Sapindaceae</taxon>
        <taxon>Hippocastanoideae</taxon>
        <taxon>Acereae</taxon>
        <taxon>Acer</taxon>
    </lineage>
</organism>
<dbReference type="InterPro" id="IPR033132">
    <property type="entry name" value="GH_1_N_CS"/>
</dbReference>
<name>A0A5C7IDS2_9ROSI</name>
<dbReference type="PRINTS" id="PR00131">
    <property type="entry name" value="GLHYDRLASE1"/>
</dbReference>
<protein>
    <recommendedName>
        <fullName evidence="6">Beta-glucosidase</fullName>
    </recommendedName>
</protein>
<dbReference type="PANTHER" id="PTHR10353:SF175">
    <property type="entry name" value="BETA-GLUCOSIDASE 18-LIKE ISOFORM X1"/>
    <property type="match status" value="1"/>
</dbReference>
<comment type="caution">
    <text evidence="4">The sequence shown here is derived from an EMBL/GenBank/DDBJ whole genome shotgun (WGS) entry which is preliminary data.</text>
</comment>
<gene>
    <name evidence="4" type="ORF">EZV62_008354</name>
</gene>
<reference evidence="5" key="1">
    <citation type="journal article" date="2019" name="Gigascience">
        <title>De novo genome assembly of the endangered Acer yangbiense, a plant species with extremely small populations endemic to Yunnan Province, China.</title>
        <authorList>
            <person name="Yang J."/>
            <person name="Wariss H.M."/>
            <person name="Tao L."/>
            <person name="Zhang R."/>
            <person name="Yun Q."/>
            <person name="Hollingsworth P."/>
            <person name="Dao Z."/>
            <person name="Luo G."/>
            <person name="Guo H."/>
            <person name="Ma Y."/>
            <person name="Sun W."/>
        </authorList>
    </citation>
    <scope>NUCLEOTIDE SEQUENCE [LARGE SCALE GENOMIC DNA]</scope>
    <source>
        <strain evidence="5">cv. Malutang</strain>
    </source>
</reference>
<dbReference type="Gene3D" id="3.20.20.80">
    <property type="entry name" value="Glycosidases"/>
    <property type="match status" value="4"/>
</dbReference>
<proteinExistence type="inferred from homology"/>
<dbReference type="InterPro" id="IPR001360">
    <property type="entry name" value="Glyco_hydro_1"/>
</dbReference>
<keyword evidence="5" id="KW-1185">Reference proteome</keyword>
<evidence type="ECO:0000256" key="1">
    <source>
        <dbReference type="ARBA" id="ARBA00010838"/>
    </source>
</evidence>
<evidence type="ECO:0000256" key="2">
    <source>
        <dbReference type="ARBA" id="ARBA00022801"/>
    </source>
</evidence>
<dbReference type="Pfam" id="PF00232">
    <property type="entry name" value="Glyco_hydro_1"/>
    <property type="match status" value="3"/>
</dbReference>
<dbReference type="PROSITE" id="PS00653">
    <property type="entry name" value="GLYCOSYL_HYDROL_F1_2"/>
    <property type="match status" value="2"/>
</dbReference>